<reference evidence="7 8" key="1">
    <citation type="submission" date="2022-06" db="EMBL/GenBank/DDBJ databases">
        <title>Genomic Encyclopedia of Archaeal and Bacterial Type Strains, Phase II (KMG-II): from individual species to whole genera.</title>
        <authorList>
            <person name="Goeker M."/>
        </authorList>
    </citation>
    <scope>NUCLEOTIDE SEQUENCE [LARGE SCALE GENOMIC DNA]</scope>
    <source>
        <strain evidence="7 8">DSM 40477</strain>
    </source>
</reference>
<dbReference type="GO" id="GO:0003677">
    <property type="term" value="F:DNA binding"/>
    <property type="evidence" value="ECO:0007669"/>
    <property type="project" value="UniProtKB-KW"/>
</dbReference>
<evidence type="ECO:0000256" key="5">
    <source>
        <dbReference type="ARBA" id="ARBA00023163"/>
    </source>
</evidence>
<dbReference type="EMBL" id="JAMTCP010000015">
    <property type="protein sequence ID" value="MCP2259265.1"/>
    <property type="molecule type" value="Genomic_DNA"/>
</dbReference>
<keyword evidence="3" id="KW-0805">Transcription regulation</keyword>
<dbReference type="InterPro" id="IPR036388">
    <property type="entry name" value="WH-like_DNA-bd_sf"/>
</dbReference>
<dbReference type="CDD" id="cd00609">
    <property type="entry name" value="AAT_like"/>
    <property type="match status" value="1"/>
</dbReference>
<dbReference type="PRINTS" id="PR00035">
    <property type="entry name" value="HTHGNTR"/>
</dbReference>
<protein>
    <submittedName>
        <fullName evidence="7">DNA-binding transcriptional regulator, MocR family, contains an aminotransferase domain</fullName>
    </submittedName>
</protein>
<organism evidence="7 8">
    <name type="scientific">Streptoalloteichus tenebrarius (strain ATCC 17920 / DSM 40477 / JCM 4838 / CBS 697.72 / NBRC 16177 / NCIMB 11028 / NRRL B-12390 / A12253. 1 / ISP 5477)</name>
    <name type="common">Streptomyces tenebrarius</name>
    <dbReference type="NCBI Taxonomy" id="1933"/>
    <lineage>
        <taxon>Bacteria</taxon>
        <taxon>Bacillati</taxon>
        <taxon>Actinomycetota</taxon>
        <taxon>Actinomycetes</taxon>
        <taxon>Pseudonocardiales</taxon>
        <taxon>Pseudonocardiaceae</taxon>
        <taxon>Streptoalloteichus</taxon>
    </lineage>
</organism>
<dbReference type="Gene3D" id="3.90.1150.10">
    <property type="entry name" value="Aspartate Aminotransferase, domain 1"/>
    <property type="match status" value="1"/>
</dbReference>
<feature type="domain" description="HTH gntR-type" evidence="6">
    <location>
        <begin position="21"/>
        <end position="89"/>
    </location>
</feature>
<sequence length="476" mass="50355">MDQNLGWWVRVALDGWRDRPGPRYRRIAASVVSAVERGLATTGDRLPPERSLADALRVSRGTVVRAFEELTAAGVVNRVQGSGTFVRATPGWTDTPKENPASTLLRRQMDLGGEAIDLSQAVPAGVDHLPAVAGLDLLAGVTGHGLHPAGIPELRTAIAEYLGEHLRLPTVPEQVIVTSGVQHALALVATAVVAAGRTVITGCPTHGGLAGALAGRGGRILGVPADELGIDAHAARHAAAHVPAPVLYVEPGGSDPTGAVLSRSRRQALLHVARRSGASVVENLAQANLDLRPGAEAVVPLAAEDESVIVVGSLSKVLWAGLRVGWVRSPAPLCGHLLRLRSAHDRAPSVPAQILATRLLRAVDDRWLNGLRAALRERRDLLLALLQRHLPAWHVEPPASGLALWATLPVTDSETYAHLAARYGAIVAPGATHCVDRRHHNGVRLSFAESPHVLEAAVDRLAAAWEHHTRDLAASR</sequence>
<evidence type="ECO:0000256" key="4">
    <source>
        <dbReference type="ARBA" id="ARBA00023125"/>
    </source>
</evidence>
<dbReference type="InterPro" id="IPR004839">
    <property type="entry name" value="Aminotransferase_I/II_large"/>
</dbReference>
<evidence type="ECO:0000256" key="3">
    <source>
        <dbReference type="ARBA" id="ARBA00023015"/>
    </source>
</evidence>
<dbReference type="Pfam" id="PF00155">
    <property type="entry name" value="Aminotran_1_2"/>
    <property type="match status" value="1"/>
</dbReference>
<dbReference type="InterPro" id="IPR036390">
    <property type="entry name" value="WH_DNA-bd_sf"/>
</dbReference>
<keyword evidence="8" id="KW-1185">Reference proteome</keyword>
<dbReference type="InterPro" id="IPR000524">
    <property type="entry name" value="Tscrpt_reg_HTH_GntR"/>
</dbReference>
<dbReference type="RefSeq" id="WP_253670166.1">
    <property type="nucleotide sequence ID" value="NZ_JAMTCP010000015.1"/>
</dbReference>
<dbReference type="GO" id="GO:0008483">
    <property type="term" value="F:transaminase activity"/>
    <property type="evidence" value="ECO:0007669"/>
    <property type="project" value="UniProtKB-KW"/>
</dbReference>
<accession>A0ABT1HV19</accession>
<evidence type="ECO:0000259" key="6">
    <source>
        <dbReference type="PROSITE" id="PS50949"/>
    </source>
</evidence>
<comment type="caution">
    <text evidence="7">The sequence shown here is derived from an EMBL/GenBank/DDBJ whole genome shotgun (WGS) entry which is preliminary data.</text>
</comment>
<dbReference type="CDD" id="cd07377">
    <property type="entry name" value="WHTH_GntR"/>
    <property type="match status" value="1"/>
</dbReference>
<dbReference type="Proteomes" id="UP001205311">
    <property type="component" value="Unassembled WGS sequence"/>
</dbReference>
<dbReference type="PROSITE" id="PS50949">
    <property type="entry name" value="HTH_GNTR"/>
    <property type="match status" value="1"/>
</dbReference>
<comment type="similarity">
    <text evidence="1">In the C-terminal section; belongs to the class-I pyridoxal-phosphate-dependent aminotransferase family.</text>
</comment>
<evidence type="ECO:0000256" key="1">
    <source>
        <dbReference type="ARBA" id="ARBA00005384"/>
    </source>
</evidence>
<dbReference type="PANTHER" id="PTHR46577">
    <property type="entry name" value="HTH-TYPE TRANSCRIPTIONAL REGULATORY PROTEIN GABR"/>
    <property type="match status" value="1"/>
</dbReference>
<keyword evidence="5" id="KW-0804">Transcription</keyword>
<evidence type="ECO:0000313" key="8">
    <source>
        <dbReference type="Proteomes" id="UP001205311"/>
    </source>
</evidence>
<dbReference type="InterPro" id="IPR051446">
    <property type="entry name" value="HTH_trans_reg/aminotransferase"/>
</dbReference>
<dbReference type="SUPFAM" id="SSF46785">
    <property type="entry name" value="Winged helix' DNA-binding domain"/>
    <property type="match status" value="1"/>
</dbReference>
<keyword evidence="7" id="KW-0808">Transferase</keyword>
<dbReference type="SUPFAM" id="SSF53383">
    <property type="entry name" value="PLP-dependent transferases"/>
    <property type="match status" value="1"/>
</dbReference>
<keyword evidence="4 7" id="KW-0238">DNA-binding</keyword>
<keyword evidence="2" id="KW-0663">Pyridoxal phosphate</keyword>
<name>A0ABT1HV19_STRSD</name>
<dbReference type="InterPro" id="IPR015424">
    <property type="entry name" value="PyrdxlP-dep_Trfase"/>
</dbReference>
<dbReference type="Pfam" id="PF00392">
    <property type="entry name" value="GntR"/>
    <property type="match status" value="1"/>
</dbReference>
<proteinExistence type="inferred from homology"/>
<dbReference type="Gene3D" id="3.40.640.10">
    <property type="entry name" value="Type I PLP-dependent aspartate aminotransferase-like (Major domain)"/>
    <property type="match status" value="1"/>
</dbReference>
<evidence type="ECO:0000313" key="7">
    <source>
        <dbReference type="EMBL" id="MCP2259265.1"/>
    </source>
</evidence>
<dbReference type="Gene3D" id="1.10.10.10">
    <property type="entry name" value="Winged helix-like DNA-binding domain superfamily/Winged helix DNA-binding domain"/>
    <property type="match status" value="1"/>
</dbReference>
<dbReference type="InterPro" id="IPR015421">
    <property type="entry name" value="PyrdxlP-dep_Trfase_major"/>
</dbReference>
<gene>
    <name evidence="7" type="ORF">LX15_002966</name>
</gene>
<evidence type="ECO:0000256" key="2">
    <source>
        <dbReference type="ARBA" id="ARBA00022898"/>
    </source>
</evidence>
<dbReference type="SMART" id="SM00345">
    <property type="entry name" value="HTH_GNTR"/>
    <property type="match status" value="1"/>
</dbReference>
<keyword evidence="7" id="KW-0032">Aminotransferase</keyword>
<dbReference type="InterPro" id="IPR015422">
    <property type="entry name" value="PyrdxlP-dep_Trfase_small"/>
</dbReference>
<dbReference type="PANTHER" id="PTHR46577:SF1">
    <property type="entry name" value="HTH-TYPE TRANSCRIPTIONAL REGULATORY PROTEIN GABR"/>
    <property type="match status" value="1"/>
</dbReference>